<evidence type="ECO:0000313" key="3">
    <source>
        <dbReference type="Proteomes" id="UP001359485"/>
    </source>
</evidence>
<feature type="region of interest" description="Disordered" evidence="1">
    <location>
        <begin position="33"/>
        <end position="52"/>
    </location>
</feature>
<gene>
    <name evidence="2" type="ORF">RUM44_002384</name>
</gene>
<dbReference type="EMBL" id="JAWJWF010000050">
    <property type="protein sequence ID" value="KAK6617942.1"/>
    <property type="molecule type" value="Genomic_DNA"/>
</dbReference>
<feature type="compositionally biased region" description="Basic and acidic residues" evidence="1">
    <location>
        <begin position="41"/>
        <end position="51"/>
    </location>
</feature>
<protein>
    <submittedName>
        <fullName evidence="2">Uncharacterized protein</fullName>
    </submittedName>
</protein>
<evidence type="ECO:0000313" key="2">
    <source>
        <dbReference type="EMBL" id="KAK6617942.1"/>
    </source>
</evidence>
<name>A0ABR1AEL9_POLSC</name>
<accession>A0ABR1AEL9</accession>
<reference evidence="2 3" key="1">
    <citation type="submission" date="2023-09" db="EMBL/GenBank/DDBJ databases">
        <title>Genomes of two closely related lineages of the louse Polyplax serrata with different host specificities.</title>
        <authorList>
            <person name="Martinu J."/>
            <person name="Tarabai H."/>
            <person name="Stefka J."/>
            <person name="Hypsa V."/>
        </authorList>
    </citation>
    <scope>NUCLEOTIDE SEQUENCE [LARGE SCALE GENOMIC DNA]</scope>
    <source>
        <strain evidence="2">98ZLc_SE</strain>
    </source>
</reference>
<evidence type="ECO:0000256" key="1">
    <source>
        <dbReference type="SAM" id="MobiDB-lite"/>
    </source>
</evidence>
<dbReference type="Proteomes" id="UP001359485">
    <property type="component" value="Unassembled WGS sequence"/>
</dbReference>
<organism evidence="2 3">
    <name type="scientific">Polyplax serrata</name>
    <name type="common">Common mouse louse</name>
    <dbReference type="NCBI Taxonomy" id="468196"/>
    <lineage>
        <taxon>Eukaryota</taxon>
        <taxon>Metazoa</taxon>
        <taxon>Ecdysozoa</taxon>
        <taxon>Arthropoda</taxon>
        <taxon>Hexapoda</taxon>
        <taxon>Insecta</taxon>
        <taxon>Pterygota</taxon>
        <taxon>Neoptera</taxon>
        <taxon>Paraneoptera</taxon>
        <taxon>Psocodea</taxon>
        <taxon>Troctomorpha</taxon>
        <taxon>Phthiraptera</taxon>
        <taxon>Anoplura</taxon>
        <taxon>Polyplacidae</taxon>
        <taxon>Polyplax</taxon>
    </lineage>
</organism>
<proteinExistence type="predicted"/>
<comment type="caution">
    <text evidence="2">The sequence shown here is derived from an EMBL/GenBank/DDBJ whole genome shotgun (WGS) entry which is preliminary data.</text>
</comment>
<keyword evidence="3" id="KW-1185">Reference proteome</keyword>
<feature type="region of interest" description="Disordered" evidence="1">
    <location>
        <begin position="85"/>
        <end position="111"/>
    </location>
</feature>
<sequence length="257" mass="29183">MGLQDKSCDYDATLKFHVAPRVMALGDEPVVRGRVSSGSKPRFDHYQDRRTKIQSRVINATTQGTSSPDSKDSDCRQVLLSGSRRQQSFVDGQRVKRQEVNATTPKPKKHRPSNIFNLISVLVTETREDANRAFNEIGTLFNSQFVNSTGTLTNLILVLRRNLGYSDTGNALPYHCYFSGANSERGKFTEDGDNNDNSLLARQHSTRLQKRKMPRRQPNHSEGVLRSNVQGLVNLFRKEFRVAMKVRPAKEEEETIW</sequence>